<feature type="compositionally biased region" description="Polar residues" evidence="1">
    <location>
        <begin position="635"/>
        <end position="645"/>
    </location>
</feature>
<dbReference type="OrthoDB" id="5368821at2759"/>
<feature type="region of interest" description="Disordered" evidence="1">
    <location>
        <begin position="507"/>
        <end position="532"/>
    </location>
</feature>
<feature type="region of interest" description="Disordered" evidence="1">
    <location>
        <begin position="576"/>
        <end position="656"/>
    </location>
</feature>
<evidence type="ECO:0000256" key="1">
    <source>
        <dbReference type="SAM" id="MobiDB-lite"/>
    </source>
</evidence>
<proteinExistence type="predicted"/>
<feature type="domain" description="DUF7357" evidence="2">
    <location>
        <begin position="1"/>
        <end position="131"/>
    </location>
</feature>
<evidence type="ECO:0000313" key="3">
    <source>
        <dbReference type="EMBL" id="ORY14128.1"/>
    </source>
</evidence>
<dbReference type="STRING" id="1231657.A0A1Y1ZV73"/>
<feature type="compositionally biased region" description="Acidic residues" evidence="1">
    <location>
        <begin position="237"/>
        <end position="247"/>
    </location>
</feature>
<dbReference type="Proteomes" id="UP000193144">
    <property type="component" value="Unassembled WGS sequence"/>
</dbReference>
<name>A0A1Y1ZV73_9PLEO</name>
<organism evidence="3 4">
    <name type="scientific">Clohesyomyces aquaticus</name>
    <dbReference type="NCBI Taxonomy" id="1231657"/>
    <lineage>
        <taxon>Eukaryota</taxon>
        <taxon>Fungi</taxon>
        <taxon>Dikarya</taxon>
        <taxon>Ascomycota</taxon>
        <taxon>Pezizomycotina</taxon>
        <taxon>Dothideomycetes</taxon>
        <taxon>Pleosporomycetidae</taxon>
        <taxon>Pleosporales</taxon>
        <taxon>Lindgomycetaceae</taxon>
        <taxon>Clohesyomyces</taxon>
    </lineage>
</organism>
<feature type="compositionally biased region" description="Pro residues" evidence="1">
    <location>
        <begin position="476"/>
        <end position="486"/>
    </location>
</feature>
<feature type="compositionally biased region" description="Basic and acidic residues" evidence="1">
    <location>
        <begin position="610"/>
        <end position="621"/>
    </location>
</feature>
<evidence type="ECO:0000259" key="2">
    <source>
        <dbReference type="Pfam" id="PF24054"/>
    </source>
</evidence>
<feature type="compositionally biased region" description="Basic residues" evidence="1">
    <location>
        <begin position="306"/>
        <end position="317"/>
    </location>
</feature>
<feature type="region of interest" description="Disordered" evidence="1">
    <location>
        <begin position="386"/>
        <end position="490"/>
    </location>
</feature>
<feature type="region of interest" description="Disordered" evidence="1">
    <location>
        <begin position="361"/>
        <end position="380"/>
    </location>
</feature>
<sequence>MRLRISVQRHALPPTNILWTVPDGQSPQAYIIARLLEDVNRIIPLEAECWGLEDYVVEVGGFECLHFSPVSQVLKDEDQVSIRCLITADVRARTLSGRLQISEGGQHLVDGIPFGRPYLREPNRPPIRIPPLKRRRLVEDVSVEEEDQEILGLLTEHGHVSSSEQGSDAVMGDESDQEHERPRQPKSGRKAVRFQEPPEEEASDSEDDEDFDPDSDMESSSVSSSSVSTSDGSSSESSDDDSDEGPEEIIGNGKRKATTAGVEGSSSDSNSTSSDSDSDSNSSSSESEVAAKPSTQKTAQSNAGKKATRARNARRKDSKLLKKILQPLGIASPEATLAEARDFRGKPEHVRHQLIENAKVMIGYPGTDRPKKKKQKSANQALHITNQAPHIFYNQGDAGVEQPTGLEAAENISTPQEDTTKDLPSEPKAAPQNERQQLEARRAALLAQLDSGGVDITPQKPTNGIPRSNVISTPAAPTPETPPPSLKRPRLDIGAAGRMIKAGIPLQKKRKVVAQPESTPYAPSEPTDPDAWKTKINYSAYECWYEEFDELSAPPFPFKQHWDKESCDAMKLKYTAKKNKQKNKAKKSTEEDDFSASKDVVMLDYGDGGPVEKKPKERDVDDIIQYQLQKDVDTETPTDPNNPSTRAKAPVPPVPEDPSFYPPLTTDMLKVGVVVLFKHFTMDSGAPEISPPKTAVVECVEDGEMLGLRMKEEDIGSMEKDDDGYVWLVKGELLEAKLLQDLEVEKREVPEAKPSEDMEVEVAAT</sequence>
<accession>A0A1Y1ZV73</accession>
<dbReference type="EMBL" id="MCFA01000035">
    <property type="protein sequence ID" value="ORY14128.1"/>
    <property type="molecule type" value="Genomic_DNA"/>
</dbReference>
<feature type="compositionally biased region" description="Basic residues" evidence="1">
    <location>
        <begin position="576"/>
        <end position="586"/>
    </location>
</feature>
<feature type="compositionally biased region" description="Acidic residues" evidence="1">
    <location>
        <begin position="197"/>
        <end position="217"/>
    </location>
</feature>
<dbReference type="Pfam" id="PF24054">
    <property type="entry name" value="DUF7357"/>
    <property type="match status" value="1"/>
</dbReference>
<feature type="compositionally biased region" description="Low complexity" evidence="1">
    <location>
        <begin position="265"/>
        <end position="288"/>
    </location>
</feature>
<comment type="caution">
    <text evidence="3">The sequence shown here is derived from an EMBL/GenBank/DDBJ whole genome shotgun (WGS) entry which is preliminary data.</text>
</comment>
<feature type="compositionally biased region" description="Low complexity" evidence="1">
    <location>
        <begin position="218"/>
        <end position="236"/>
    </location>
</feature>
<protein>
    <recommendedName>
        <fullName evidence="2">DUF7357 domain-containing protein</fullName>
    </recommendedName>
</protein>
<dbReference type="AlphaFoldDB" id="A0A1Y1ZV73"/>
<feature type="region of interest" description="Disordered" evidence="1">
    <location>
        <begin position="155"/>
        <end position="321"/>
    </location>
</feature>
<feature type="compositionally biased region" description="Polar residues" evidence="1">
    <location>
        <begin position="293"/>
        <end position="302"/>
    </location>
</feature>
<feature type="compositionally biased region" description="Polar residues" evidence="1">
    <location>
        <begin position="459"/>
        <end position="472"/>
    </location>
</feature>
<keyword evidence="4" id="KW-1185">Reference proteome</keyword>
<dbReference type="InterPro" id="IPR055781">
    <property type="entry name" value="DUF7357"/>
</dbReference>
<evidence type="ECO:0000313" key="4">
    <source>
        <dbReference type="Proteomes" id="UP000193144"/>
    </source>
</evidence>
<gene>
    <name evidence="3" type="ORF">BCR34DRAFT_599334</name>
</gene>
<reference evidence="3 4" key="1">
    <citation type="submission" date="2016-07" db="EMBL/GenBank/DDBJ databases">
        <title>Pervasive Adenine N6-methylation of Active Genes in Fungi.</title>
        <authorList>
            <consortium name="DOE Joint Genome Institute"/>
            <person name="Mondo S.J."/>
            <person name="Dannebaum R.O."/>
            <person name="Kuo R.C."/>
            <person name="Labutti K."/>
            <person name="Haridas S."/>
            <person name="Kuo A."/>
            <person name="Salamov A."/>
            <person name="Ahrendt S.R."/>
            <person name="Lipzen A."/>
            <person name="Sullivan W."/>
            <person name="Andreopoulos W.B."/>
            <person name="Clum A."/>
            <person name="Lindquist E."/>
            <person name="Daum C."/>
            <person name="Ramamoorthy G.K."/>
            <person name="Gryganskyi A."/>
            <person name="Culley D."/>
            <person name="Magnuson J.K."/>
            <person name="James T.Y."/>
            <person name="O'Malley M.A."/>
            <person name="Stajich J.E."/>
            <person name="Spatafora J.W."/>
            <person name="Visel A."/>
            <person name="Grigoriev I.V."/>
        </authorList>
    </citation>
    <scope>NUCLEOTIDE SEQUENCE [LARGE SCALE GENOMIC DNA]</scope>
    <source>
        <strain evidence="3 4">CBS 115471</strain>
    </source>
</reference>